<evidence type="ECO:0000313" key="10">
    <source>
        <dbReference type="Proteomes" id="UP000178176"/>
    </source>
</evidence>
<dbReference type="Proteomes" id="UP000178176">
    <property type="component" value="Unassembled WGS sequence"/>
</dbReference>
<dbReference type="EMBL" id="MEXH01000027">
    <property type="protein sequence ID" value="OGC91866.1"/>
    <property type="molecule type" value="Genomic_DNA"/>
</dbReference>
<evidence type="ECO:0000256" key="5">
    <source>
        <dbReference type="ARBA" id="ARBA00023163"/>
    </source>
</evidence>
<keyword evidence="4 6" id="KW-0238">DNA-binding</keyword>
<feature type="domain" description="TACO1/YebC-like N-terminal" evidence="8">
    <location>
        <begin position="5"/>
        <end position="77"/>
    </location>
</feature>
<dbReference type="Pfam" id="PF20772">
    <property type="entry name" value="TACO1_YebC_N"/>
    <property type="match status" value="1"/>
</dbReference>
<evidence type="ECO:0000256" key="3">
    <source>
        <dbReference type="ARBA" id="ARBA00023015"/>
    </source>
</evidence>
<comment type="subcellular location">
    <subcellularLocation>
        <location evidence="6">Cytoplasm</location>
    </subcellularLocation>
</comment>
<dbReference type="NCBIfam" id="TIGR01033">
    <property type="entry name" value="YebC/PmpR family DNA-binding transcriptional regulator"/>
    <property type="match status" value="1"/>
</dbReference>
<dbReference type="Pfam" id="PF01709">
    <property type="entry name" value="Transcrip_reg"/>
    <property type="match status" value="1"/>
</dbReference>
<reference evidence="9 10" key="1">
    <citation type="journal article" date="2016" name="Nat. Commun.">
        <title>Thousands of microbial genomes shed light on interconnected biogeochemical processes in an aquifer system.</title>
        <authorList>
            <person name="Anantharaman K."/>
            <person name="Brown C.T."/>
            <person name="Hug L.A."/>
            <person name="Sharon I."/>
            <person name="Castelle C.J."/>
            <person name="Probst A.J."/>
            <person name="Thomas B.C."/>
            <person name="Singh A."/>
            <person name="Wilkins M.J."/>
            <person name="Karaoz U."/>
            <person name="Brodie E.L."/>
            <person name="Williams K.H."/>
            <person name="Hubbard S.S."/>
            <person name="Banfield J.F."/>
        </authorList>
    </citation>
    <scope>NUCLEOTIDE SEQUENCE [LARGE SCALE GENOMIC DNA]</scope>
</reference>
<evidence type="ECO:0000256" key="6">
    <source>
        <dbReference type="HAMAP-Rule" id="MF_00693"/>
    </source>
</evidence>
<dbReference type="PANTHER" id="PTHR12532:SF6">
    <property type="entry name" value="TRANSCRIPTIONAL REGULATORY PROTEIN YEBC-RELATED"/>
    <property type="match status" value="1"/>
</dbReference>
<evidence type="ECO:0000256" key="1">
    <source>
        <dbReference type="ARBA" id="ARBA00008724"/>
    </source>
</evidence>
<dbReference type="InterPro" id="IPR026564">
    <property type="entry name" value="Transcrip_reg_TACO1-like_dom3"/>
</dbReference>
<dbReference type="InterPro" id="IPR002876">
    <property type="entry name" value="Transcrip_reg_TACO1-like"/>
</dbReference>
<dbReference type="Gene3D" id="3.30.70.980">
    <property type="match status" value="2"/>
</dbReference>
<feature type="domain" description="TACO1/YebC-like second and third" evidence="7">
    <location>
        <begin position="85"/>
        <end position="239"/>
    </location>
</feature>
<dbReference type="SUPFAM" id="SSF75625">
    <property type="entry name" value="YebC-like"/>
    <property type="match status" value="1"/>
</dbReference>
<evidence type="ECO:0000256" key="2">
    <source>
        <dbReference type="ARBA" id="ARBA00022490"/>
    </source>
</evidence>
<evidence type="ECO:0000259" key="7">
    <source>
        <dbReference type="Pfam" id="PF01709"/>
    </source>
</evidence>
<dbReference type="InterPro" id="IPR049083">
    <property type="entry name" value="TACO1_YebC_N"/>
</dbReference>
<evidence type="ECO:0000313" key="9">
    <source>
        <dbReference type="EMBL" id="OGC91866.1"/>
    </source>
</evidence>
<name>A0A1F4YDN9_9BACT</name>
<dbReference type="GO" id="GO:0003677">
    <property type="term" value="F:DNA binding"/>
    <property type="evidence" value="ECO:0007669"/>
    <property type="project" value="UniProtKB-UniRule"/>
</dbReference>
<dbReference type="AlphaFoldDB" id="A0A1F4YDN9"/>
<dbReference type="FunFam" id="1.10.10.200:FF:000002">
    <property type="entry name" value="Probable transcriptional regulatory protein CLM62_37755"/>
    <property type="match status" value="1"/>
</dbReference>
<dbReference type="Gene3D" id="1.10.10.200">
    <property type="match status" value="1"/>
</dbReference>
<keyword evidence="3 6" id="KW-0805">Transcription regulation</keyword>
<accession>A0A1F4YDN9</accession>
<evidence type="ECO:0000256" key="4">
    <source>
        <dbReference type="ARBA" id="ARBA00023125"/>
    </source>
</evidence>
<keyword evidence="2 6" id="KW-0963">Cytoplasm</keyword>
<dbReference type="InterPro" id="IPR048300">
    <property type="entry name" value="TACO1_YebC-like_2nd/3rd_dom"/>
</dbReference>
<proteinExistence type="inferred from homology"/>
<dbReference type="GO" id="GO:0006355">
    <property type="term" value="P:regulation of DNA-templated transcription"/>
    <property type="evidence" value="ECO:0007669"/>
    <property type="project" value="UniProtKB-UniRule"/>
</dbReference>
<dbReference type="GO" id="GO:0005829">
    <property type="term" value="C:cytosol"/>
    <property type="evidence" value="ECO:0007669"/>
    <property type="project" value="TreeGrafter"/>
</dbReference>
<dbReference type="NCBIfam" id="NF009044">
    <property type="entry name" value="PRK12378.1"/>
    <property type="match status" value="1"/>
</dbReference>
<evidence type="ECO:0000259" key="8">
    <source>
        <dbReference type="Pfam" id="PF20772"/>
    </source>
</evidence>
<dbReference type="InterPro" id="IPR029072">
    <property type="entry name" value="YebC-like"/>
</dbReference>
<dbReference type="InterPro" id="IPR017856">
    <property type="entry name" value="Integrase-like_N"/>
</dbReference>
<organism evidence="9 10">
    <name type="scientific">Candidatus Amesbacteria bacterium RIFCSPHIGHO2_01_FULL_48_32b</name>
    <dbReference type="NCBI Taxonomy" id="1797253"/>
    <lineage>
        <taxon>Bacteria</taxon>
        <taxon>Candidatus Amesiibacteriota</taxon>
    </lineage>
</organism>
<comment type="similarity">
    <text evidence="1 6">Belongs to the TACO1 family.</text>
</comment>
<dbReference type="NCBIfam" id="NF001030">
    <property type="entry name" value="PRK00110.1"/>
    <property type="match status" value="1"/>
</dbReference>
<gene>
    <name evidence="9" type="ORF">A2876_03895</name>
</gene>
<dbReference type="HAMAP" id="MF_00693">
    <property type="entry name" value="Transcrip_reg_TACO1"/>
    <property type="match status" value="1"/>
</dbReference>
<comment type="caution">
    <text evidence="9">The sequence shown here is derived from an EMBL/GenBank/DDBJ whole genome shotgun (WGS) entry which is preliminary data.</text>
</comment>
<keyword evidence="5 6" id="KW-0804">Transcription</keyword>
<sequence>MSGHSKWATIHRQKEVKDAKRGAAFTKLAAAITMAVREGGGVADANQNFKLRLTIERARQFNMPKENISRAVEKGSGARGENDLETVMFEGFLPGGAVVMAEALTDNKLRTAQSVRMLLDKGGGNLGGSGSVGYMFSQQGEVRIASGGLGEEDELKMIDLGAEDIVKEDGEWVIYCQKEKTFEVKANLERGGYRVVGAELTMRPTVMVEVGDKSVQERIEKILGALEDLEDVQKVWTNYA</sequence>
<protein>
    <recommendedName>
        <fullName evidence="6">Probable transcriptional regulatory protein A2876_03895</fullName>
    </recommendedName>
</protein>
<dbReference type="PANTHER" id="PTHR12532">
    <property type="entry name" value="TRANSLATIONAL ACTIVATOR OF CYTOCHROME C OXIDASE 1"/>
    <property type="match status" value="1"/>
</dbReference>